<dbReference type="InterPro" id="IPR011538">
    <property type="entry name" value="Nuo51_FMN-bd"/>
</dbReference>
<feature type="domain" description="NADH-ubiquinone oxidoreductase 51kDa subunit iron-sulphur binding" evidence="10">
    <location>
        <begin position="234"/>
        <end position="279"/>
    </location>
</feature>
<keyword evidence="5" id="KW-0285">Flavoprotein</keyword>
<keyword evidence="4" id="KW-0004">4Fe-4S</keyword>
<dbReference type="Proteomes" id="UP000248724">
    <property type="component" value="Unassembled WGS sequence"/>
</dbReference>
<gene>
    <name evidence="11" type="ORF">DLM65_10060</name>
</gene>
<dbReference type="GO" id="GO:0045333">
    <property type="term" value="P:cellular respiration"/>
    <property type="evidence" value="ECO:0007669"/>
    <property type="project" value="TreeGrafter"/>
</dbReference>
<evidence type="ECO:0000259" key="10">
    <source>
        <dbReference type="SMART" id="SM00928"/>
    </source>
</evidence>
<comment type="similarity">
    <text evidence="3">Belongs to the complex I 51 kDa subunit family.</text>
</comment>
<comment type="cofactor">
    <cofactor evidence="2">
        <name>[4Fe-4S] cluster</name>
        <dbReference type="ChEBI" id="CHEBI:49883"/>
    </cofactor>
</comment>
<keyword evidence="7" id="KW-0479">Metal-binding</keyword>
<dbReference type="PANTHER" id="PTHR11780:SF10">
    <property type="entry name" value="NADH DEHYDROGENASE [UBIQUINONE] FLAVOPROTEIN 1, MITOCHONDRIAL"/>
    <property type="match status" value="1"/>
</dbReference>
<dbReference type="SUPFAM" id="SSF142019">
    <property type="entry name" value="Nqo1 FMN-binding domain-like"/>
    <property type="match status" value="1"/>
</dbReference>
<accession>A0A2W6APE8</accession>
<evidence type="ECO:0000256" key="4">
    <source>
        <dbReference type="ARBA" id="ARBA00022485"/>
    </source>
</evidence>
<reference evidence="11 12" key="1">
    <citation type="journal article" date="2017" name="Nature">
        <title>Atmospheric trace gases support primary production in Antarctic desert surface soil.</title>
        <authorList>
            <person name="Ji M."/>
            <person name="Greening C."/>
            <person name="Vanwonterghem I."/>
            <person name="Carere C.R."/>
            <person name="Bay S.K."/>
            <person name="Steen J.A."/>
            <person name="Montgomery K."/>
            <person name="Lines T."/>
            <person name="Beardall J."/>
            <person name="van Dorst J."/>
            <person name="Snape I."/>
            <person name="Stott M.B."/>
            <person name="Hugenholtz P."/>
            <person name="Ferrari B.C."/>
        </authorList>
    </citation>
    <scope>NUCLEOTIDE SEQUENCE [LARGE SCALE GENOMIC DNA]</scope>
    <source>
        <strain evidence="11">RRmetagenome_bin12</strain>
    </source>
</reference>
<dbReference type="InterPro" id="IPR037225">
    <property type="entry name" value="Nuo51_FMN-bd_sf"/>
</dbReference>
<evidence type="ECO:0000256" key="2">
    <source>
        <dbReference type="ARBA" id="ARBA00001966"/>
    </source>
</evidence>
<dbReference type="SMART" id="SM00928">
    <property type="entry name" value="NADH_4Fe-4S"/>
    <property type="match status" value="1"/>
</dbReference>
<evidence type="ECO:0000256" key="7">
    <source>
        <dbReference type="ARBA" id="ARBA00022723"/>
    </source>
</evidence>
<dbReference type="InterPro" id="IPR037207">
    <property type="entry name" value="Nuop51_4Fe4S-bd_sf"/>
</dbReference>
<evidence type="ECO:0000256" key="6">
    <source>
        <dbReference type="ARBA" id="ARBA00022643"/>
    </source>
</evidence>
<dbReference type="Gene3D" id="3.10.20.600">
    <property type="match status" value="1"/>
</dbReference>
<comment type="caution">
    <text evidence="11">The sequence shown here is derived from an EMBL/GenBank/DDBJ whole genome shotgun (WGS) entry which is preliminary data.</text>
</comment>
<protein>
    <submittedName>
        <fullName evidence="11">Proton-conducting membrane transporter</fullName>
    </submittedName>
</protein>
<dbReference type="SUPFAM" id="SSF142984">
    <property type="entry name" value="Nqo1 middle domain-like"/>
    <property type="match status" value="1"/>
</dbReference>
<dbReference type="Gene3D" id="3.40.50.11540">
    <property type="entry name" value="NADH-ubiquinone oxidoreductase 51kDa subunit"/>
    <property type="match status" value="1"/>
</dbReference>
<evidence type="ECO:0000256" key="1">
    <source>
        <dbReference type="ARBA" id="ARBA00001917"/>
    </source>
</evidence>
<dbReference type="PANTHER" id="PTHR11780">
    <property type="entry name" value="NADH-UBIQUINONE OXIDOREDUCTASE FLAVOPROTEIN 1 NDUFV1"/>
    <property type="match status" value="1"/>
</dbReference>
<dbReference type="Pfam" id="PF01512">
    <property type="entry name" value="Complex1_51K"/>
    <property type="match status" value="1"/>
</dbReference>
<keyword evidence="6" id="KW-0288">FMN</keyword>
<dbReference type="EMBL" id="QHBU01000195">
    <property type="protein sequence ID" value="PZR79681.1"/>
    <property type="molecule type" value="Genomic_DNA"/>
</dbReference>
<evidence type="ECO:0000313" key="12">
    <source>
        <dbReference type="Proteomes" id="UP000248724"/>
    </source>
</evidence>
<proteinExistence type="inferred from homology"/>
<dbReference type="GO" id="GO:0003954">
    <property type="term" value="F:NADH dehydrogenase activity"/>
    <property type="evidence" value="ECO:0007669"/>
    <property type="project" value="TreeGrafter"/>
</dbReference>
<keyword evidence="8" id="KW-0408">Iron</keyword>
<organism evidence="11 12">
    <name type="scientific">Candidatus Aeolococcus gillhamiae</name>
    <dbReference type="NCBI Taxonomy" id="3127015"/>
    <lineage>
        <taxon>Bacteria</taxon>
        <taxon>Bacillati</taxon>
        <taxon>Candidatus Dormiibacterota</taxon>
        <taxon>Candidatus Dormibacteria</taxon>
        <taxon>Candidatus Aeolococcales</taxon>
        <taxon>Candidatus Aeolococcaceae</taxon>
        <taxon>Candidatus Aeolococcus</taxon>
    </lineage>
</organism>
<evidence type="ECO:0000256" key="5">
    <source>
        <dbReference type="ARBA" id="ARBA00022630"/>
    </source>
</evidence>
<dbReference type="Pfam" id="PF10531">
    <property type="entry name" value="SLBB"/>
    <property type="match status" value="1"/>
</dbReference>
<dbReference type="InterPro" id="IPR050837">
    <property type="entry name" value="ComplexI_51kDa_subunit"/>
</dbReference>
<comment type="cofactor">
    <cofactor evidence="1">
        <name>FMN</name>
        <dbReference type="ChEBI" id="CHEBI:58210"/>
    </cofactor>
</comment>
<dbReference type="AlphaFoldDB" id="A0A2W6APE8"/>
<keyword evidence="9" id="KW-0411">Iron-sulfur</keyword>
<dbReference type="Pfam" id="PF10589">
    <property type="entry name" value="NADH_4Fe-4S"/>
    <property type="match status" value="1"/>
</dbReference>
<evidence type="ECO:0000256" key="8">
    <source>
        <dbReference type="ARBA" id="ARBA00023004"/>
    </source>
</evidence>
<dbReference type="InterPro" id="IPR019575">
    <property type="entry name" value="Nuop51_4Fe4S-bd"/>
</dbReference>
<evidence type="ECO:0000256" key="9">
    <source>
        <dbReference type="ARBA" id="ARBA00023014"/>
    </source>
</evidence>
<dbReference type="GO" id="GO:0046872">
    <property type="term" value="F:metal ion binding"/>
    <property type="evidence" value="ECO:0007669"/>
    <property type="project" value="UniProtKB-KW"/>
</dbReference>
<dbReference type="InterPro" id="IPR019554">
    <property type="entry name" value="Soluble_ligand-bd"/>
</dbReference>
<dbReference type="Gene3D" id="1.20.1440.230">
    <property type="entry name" value="NADH-ubiquinone oxidoreductase 51kDa subunit, iron-sulphur binding domain"/>
    <property type="match status" value="1"/>
</dbReference>
<dbReference type="SUPFAM" id="SSF140490">
    <property type="entry name" value="Nqo1C-terminal domain-like"/>
    <property type="match status" value="1"/>
</dbReference>
<evidence type="ECO:0000256" key="3">
    <source>
        <dbReference type="ARBA" id="ARBA00007523"/>
    </source>
</evidence>
<evidence type="ECO:0000313" key="11">
    <source>
        <dbReference type="EMBL" id="PZR79681.1"/>
    </source>
</evidence>
<feature type="non-terminal residue" evidence="11">
    <location>
        <position position="1"/>
    </location>
</feature>
<sequence length="344" mass="35703">AEHDRAGEPAVVIANGAEGEPCSGKDRLLLRTRPHLVLDGLRLAAEAVGATDTFVYLPHRDRETRRSVSEAIRERARQLAGEPQPELVAAPPRYVAGQETAVIARVQGNAARPIHTPPLPFVRGAWGRPTLVQNVETLARAALIARGADSAGLALITVTGAVGSPGIVEIAVGSTVAEAVTAAGGTVGQAGAVLAGGYFGHWLGPPSCWGLGIGTDVPLGAGVIAVLDRGHCPIAETARIVAYLAAESARQCGPCRFGLPAVAEGLAGLTAARRPRPRLDLLRRRLDEIIGRGACHHPDGAVMLVQSMLTVFPAEVERHLRQGPCAACAGAPLLPIPSSRGGWR</sequence>
<dbReference type="GO" id="GO:0051539">
    <property type="term" value="F:4 iron, 4 sulfur cluster binding"/>
    <property type="evidence" value="ECO:0007669"/>
    <property type="project" value="UniProtKB-KW"/>
</dbReference>
<name>A0A2W6APE8_9BACT</name>